<protein>
    <submittedName>
        <fullName evidence="1">Uncharacterized protein</fullName>
    </submittedName>
</protein>
<comment type="caution">
    <text evidence="1">The sequence shown here is derived from an EMBL/GenBank/DDBJ whole genome shotgun (WGS) entry which is preliminary data.</text>
</comment>
<dbReference type="AlphaFoldDB" id="A0A645EWU9"/>
<proteinExistence type="predicted"/>
<dbReference type="EMBL" id="VSSQ01052404">
    <property type="protein sequence ID" value="MPN06501.1"/>
    <property type="molecule type" value="Genomic_DNA"/>
</dbReference>
<evidence type="ECO:0000313" key="1">
    <source>
        <dbReference type="EMBL" id="MPN06501.1"/>
    </source>
</evidence>
<sequence>MVDFNAQSGIARDKIALYVCYILERGKLCREGITGSYDTFVHIARETKTEVCRGRRPVLGLGEKDLLGATEVVGLPLHFLNDGLNAAHSSLIHLCKVNGDICLGGVL</sequence>
<accession>A0A645EWU9</accession>
<gene>
    <name evidence="1" type="ORF">SDC9_153757</name>
</gene>
<organism evidence="1">
    <name type="scientific">bioreactor metagenome</name>
    <dbReference type="NCBI Taxonomy" id="1076179"/>
    <lineage>
        <taxon>unclassified sequences</taxon>
        <taxon>metagenomes</taxon>
        <taxon>ecological metagenomes</taxon>
    </lineage>
</organism>
<reference evidence="1" key="1">
    <citation type="submission" date="2019-08" db="EMBL/GenBank/DDBJ databases">
        <authorList>
            <person name="Kucharzyk K."/>
            <person name="Murdoch R.W."/>
            <person name="Higgins S."/>
            <person name="Loffler F."/>
        </authorList>
    </citation>
    <scope>NUCLEOTIDE SEQUENCE</scope>
</reference>
<name>A0A645EWU9_9ZZZZ</name>